<feature type="compositionally biased region" description="Basic residues" evidence="1">
    <location>
        <begin position="437"/>
        <end position="451"/>
    </location>
</feature>
<dbReference type="InParanoid" id="A0A5N4B0N4"/>
<dbReference type="PROSITE" id="PS50835">
    <property type="entry name" value="IG_LIKE"/>
    <property type="match status" value="1"/>
</dbReference>
<evidence type="ECO:0000256" key="1">
    <source>
        <dbReference type="SAM" id="MobiDB-lite"/>
    </source>
</evidence>
<dbReference type="InterPro" id="IPR007110">
    <property type="entry name" value="Ig-like_dom"/>
</dbReference>
<feature type="region of interest" description="Disordered" evidence="1">
    <location>
        <begin position="385"/>
        <end position="475"/>
    </location>
</feature>
<sequence>MAFEYATRNNVKNNFNKLMKTAGRDWLEGFLKRNGLSIRKAEGTSMNRATVFNKQEVDHFYKLLGELIEKYHFLPKNIYNADESGFTTVQEPGKVLAAKGQRRVGSITSWERGRNITALCAMSATGGFIPPMMIYPRLRHSPALEKDGPVGALYKCSKNGWITEELFVSWLSHFCEHSKPSENEKVLLILDNHSSHISLAGYEYCKKNNIVMLSIPPHSSHRIQPLDVSFFGPMKASYRQECNYFMKSNLGQKITPAEVASLFRKAFVKVASISKAEAGFKATGIFPYNPQVFDETDFLPHAALNESELVIENDEPGPTSSFTEPVHRTPEKSAITTSEQPFVFGLEVASTSSCINPSTSNNSDVVDNKVLSRKGATVQDLLPIPTKVQKTTRKGREKQHAKILTSTPFKKDPTEKENKKIMKARSKAKSQNEKSKSTKHPAPKFKRKILHTKNDSSSESEADVDPKVLCDDDENDDMENDDTKCVICDDYGRDREMWYRCTVCAYWAHADCSGWDAPDGYICDLCQKYK</sequence>
<organism evidence="3 4">
    <name type="scientific">Photinus pyralis</name>
    <name type="common">Common eastern firefly</name>
    <name type="synonym">Lampyris pyralis</name>
    <dbReference type="NCBI Taxonomy" id="7054"/>
    <lineage>
        <taxon>Eukaryota</taxon>
        <taxon>Metazoa</taxon>
        <taxon>Ecdysozoa</taxon>
        <taxon>Arthropoda</taxon>
        <taxon>Hexapoda</taxon>
        <taxon>Insecta</taxon>
        <taxon>Pterygota</taxon>
        <taxon>Neoptera</taxon>
        <taxon>Endopterygota</taxon>
        <taxon>Coleoptera</taxon>
        <taxon>Polyphaga</taxon>
        <taxon>Elateriformia</taxon>
        <taxon>Elateroidea</taxon>
        <taxon>Lampyridae</taxon>
        <taxon>Lampyrinae</taxon>
        <taxon>Photinus</taxon>
    </lineage>
</organism>
<gene>
    <name evidence="3" type="ORF">PPYR_00096</name>
</gene>
<feature type="domain" description="Ig-like" evidence="2">
    <location>
        <begin position="130"/>
        <end position="229"/>
    </location>
</feature>
<feature type="compositionally biased region" description="Basic and acidic residues" evidence="1">
    <location>
        <begin position="409"/>
        <end position="420"/>
    </location>
</feature>
<dbReference type="GO" id="GO:0003677">
    <property type="term" value="F:DNA binding"/>
    <property type="evidence" value="ECO:0007669"/>
    <property type="project" value="TreeGrafter"/>
</dbReference>
<feature type="compositionally biased region" description="Basic residues" evidence="1">
    <location>
        <begin position="390"/>
        <end position="401"/>
    </location>
</feature>
<dbReference type="Pfam" id="PF03184">
    <property type="entry name" value="DDE_1"/>
    <property type="match status" value="1"/>
</dbReference>
<evidence type="ECO:0000313" key="4">
    <source>
        <dbReference type="Proteomes" id="UP000327044"/>
    </source>
</evidence>
<dbReference type="CDD" id="cd15517">
    <property type="entry name" value="PHD_TCF19_like"/>
    <property type="match status" value="1"/>
</dbReference>
<dbReference type="Proteomes" id="UP000327044">
    <property type="component" value="Unassembled WGS sequence"/>
</dbReference>
<dbReference type="EMBL" id="VVIM01000001">
    <property type="protein sequence ID" value="KAB0803126.1"/>
    <property type="molecule type" value="Genomic_DNA"/>
</dbReference>
<dbReference type="AlphaFoldDB" id="A0A5N4B0N4"/>
<comment type="caution">
    <text evidence="3">The sequence shown here is derived from an EMBL/GenBank/DDBJ whole genome shotgun (WGS) entry which is preliminary data.</text>
</comment>
<evidence type="ECO:0000313" key="3">
    <source>
        <dbReference type="EMBL" id="KAB0803126.1"/>
    </source>
</evidence>
<dbReference type="Gene3D" id="3.30.420.10">
    <property type="entry name" value="Ribonuclease H-like superfamily/Ribonuclease H"/>
    <property type="match status" value="1"/>
</dbReference>
<protein>
    <recommendedName>
        <fullName evidence="2">Ig-like domain-containing protein</fullName>
    </recommendedName>
</protein>
<dbReference type="InterPro" id="IPR036397">
    <property type="entry name" value="RNaseH_sf"/>
</dbReference>
<evidence type="ECO:0000259" key="2">
    <source>
        <dbReference type="PROSITE" id="PS50835"/>
    </source>
</evidence>
<dbReference type="InterPro" id="IPR050863">
    <property type="entry name" value="CenT-Element_Derived"/>
</dbReference>
<dbReference type="InterPro" id="IPR004875">
    <property type="entry name" value="DDE_SF_endonuclease_dom"/>
</dbReference>
<dbReference type="PANTHER" id="PTHR19303">
    <property type="entry name" value="TRANSPOSON"/>
    <property type="match status" value="1"/>
</dbReference>
<proteinExistence type="predicted"/>
<accession>A0A5N4B0N4</accession>
<feature type="region of interest" description="Disordered" evidence="1">
    <location>
        <begin position="312"/>
        <end position="334"/>
    </location>
</feature>
<name>A0A5N4B0N4_PHOPY</name>
<dbReference type="InterPro" id="IPR011011">
    <property type="entry name" value="Znf_FYVE_PHD"/>
</dbReference>
<dbReference type="GO" id="GO:0005634">
    <property type="term" value="C:nucleus"/>
    <property type="evidence" value="ECO:0007669"/>
    <property type="project" value="TreeGrafter"/>
</dbReference>
<keyword evidence="4" id="KW-1185">Reference proteome</keyword>
<dbReference type="PANTHER" id="PTHR19303:SF74">
    <property type="entry name" value="POGO TRANSPOSABLE ELEMENT WITH KRAB DOMAIN"/>
    <property type="match status" value="1"/>
</dbReference>
<dbReference type="SUPFAM" id="SSF57903">
    <property type="entry name" value="FYVE/PHD zinc finger"/>
    <property type="match status" value="1"/>
</dbReference>
<reference evidence="3 4" key="1">
    <citation type="journal article" date="2018" name="Elife">
        <title>Firefly genomes illuminate parallel origins of bioluminescence in beetles.</title>
        <authorList>
            <person name="Fallon T.R."/>
            <person name="Lower S.E."/>
            <person name="Chang C.H."/>
            <person name="Bessho-Uehara M."/>
            <person name="Martin G.J."/>
            <person name="Bewick A.J."/>
            <person name="Behringer M."/>
            <person name="Debat H.J."/>
            <person name="Wong I."/>
            <person name="Day J.C."/>
            <person name="Suvorov A."/>
            <person name="Silva C.J."/>
            <person name="Stanger-Hall K.F."/>
            <person name="Hall D.W."/>
            <person name="Schmitz R.J."/>
            <person name="Nelson D.R."/>
            <person name="Lewis S.M."/>
            <person name="Shigenobu S."/>
            <person name="Bybee S.M."/>
            <person name="Larracuente A.M."/>
            <person name="Oba Y."/>
            <person name="Weng J.K."/>
        </authorList>
    </citation>
    <scope>NUCLEOTIDE SEQUENCE [LARGE SCALE GENOMIC DNA]</scope>
    <source>
        <strain evidence="3">1611_PpyrPB1</strain>
        <tissue evidence="3">Whole body</tissue>
    </source>
</reference>